<keyword evidence="4" id="KW-0677">Repeat</keyword>
<feature type="disulfide bond" evidence="9">
    <location>
        <begin position="81"/>
        <end position="96"/>
    </location>
</feature>
<feature type="region of interest" description="Disordered" evidence="10">
    <location>
        <begin position="159"/>
        <end position="181"/>
    </location>
</feature>
<keyword evidence="6 9" id="KW-1015">Disulfide bond</keyword>
<evidence type="ECO:0000256" key="7">
    <source>
        <dbReference type="ARBA" id="ARBA00023170"/>
    </source>
</evidence>
<keyword evidence="2" id="KW-0053">Apoptosis</keyword>
<evidence type="ECO:0000256" key="2">
    <source>
        <dbReference type="ARBA" id="ARBA00022703"/>
    </source>
</evidence>
<evidence type="ECO:0000256" key="9">
    <source>
        <dbReference type="PROSITE-ProRule" id="PRU00206"/>
    </source>
</evidence>
<dbReference type="SUPFAM" id="SSF57586">
    <property type="entry name" value="TNF receptor-like"/>
    <property type="match status" value="2"/>
</dbReference>
<evidence type="ECO:0000313" key="14">
    <source>
        <dbReference type="Ensembl" id="ENSGMOP00000002122.2"/>
    </source>
</evidence>
<dbReference type="InterPro" id="IPR000488">
    <property type="entry name" value="Death_dom"/>
</dbReference>
<feature type="disulfide bond" evidence="9">
    <location>
        <begin position="99"/>
        <end position="112"/>
    </location>
</feature>
<dbReference type="PROSITE" id="PS50050">
    <property type="entry name" value="TNFR_NGFR_2"/>
    <property type="match status" value="3"/>
</dbReference>
<reference evidence="14" key="1">
    <citation type="submission" date="2025-08" db="UniProtKB">
        <authorList>
            <consortium name="Ensembl"/>
        </authorList>
    </citation>
    <scope>IDENTIFICATION</scope>
</reference>
<gene>
    <name evidence="14" type="primary">LOC115554521</name>
</gene>
<evidence type="ECO:0000256" key="10">
    <source>
        <dbReference type="SAM" id="MobiDB-lite"/>
    </source>
</evidence>
<feature type="domain" description="TNFR-Cys" evidence="13">
    <location>
        <begin position="43"/>
        <end position="78"/>
    </location>
</feature>
<protein>
    <submittedName>
        <fullName evidence="14">Hematopoietic death receptor</fullName>
    </submittedName>
</protein>
<dbReference type="GO" id="GO:0006915">
    <property type="term" value="P:apoptotic process"/>
    <property type="evidence" value="ECO:0007669"/>
    <property type="project" value="UniProtKB-KW"/>
</dbReference>
<dbReference type="SUPFAM" id="SSF47986">
    <property type="entry name" value="DEATH domain"/>
    <property type="match status" value="1"/>
</dbReference>
<dbReference type="GeneTree" id="ENSGT00940000165531"/>
<dbReference type="Gene3D" id="2.10.50.10">
    <property type="entry name" value="Tumor Necrosis Factor Receptor, subunit A, domain 2"/>
    <property type="match status" value="2"/>
</dbReference>
<keyword evidence="7" id="KW-0675">Receptor</keyword>
<evidence type="ECO:0000256" key="1">
    <source>
        <dbReference type="ARBA" id="ARBA00004370"/>
    </source>
</evidence>
<evidence type="ECO:0000256" key="5">
    <source>
        <dbReference type="ARBA" id="ARBA00023136"/>
    </source>
</evidence>
<feature type="disulfide bond" evidence="9">
    <location>
        <begin position="102"/>
        <end position="120"/>
    </location>
</feature>
<dbReference type="Ensembl" id="ENSGMOT00000002189.2">
    <property type="protein sequence ID" value="ENSGMOP00000002122.2"/>
    <property type="gene ID" value="ENSGMOG00000001903.2"/>
</dbReference>
<keyword evidence="5" id="KW-0472">Membrane</keyword>
<feature type="disulfide bond" evidence="9">
    <location>
        <begin position="56"/>
        <end position="69"/>
    </location>
</feature>
<feature type="chain" id="PRO_5047040092" evidence="11">
    <location>
        <begin position="25"/>
        <end position="359"/>
    </location>
</feature>
<dbReference type="PANTHER" id="PTHR46330">
    <property type="entry name" value="TUMOR NECROSIS FACTOR RECEPTOR SUPERFAMILY MEMBER 10B"/>
    <property type="match status" value="1"/>
</dbReference>
<feature type="domain" description="TNFR-Cys" evidence="13">
    <location>
        <begin position="121"/>
        <end position="161"/>
    </location>
</feature>
<feature type="domain" description="TNFR-Cys" evidence="13">
    <location>
        <begin position="80"/>
        <end position="120"/>
    </location>
</feature>
<dbReference type="PROSITE" id="PS50017">
    <property type="entry name" value="DEATH_DOMAIN"/>
    <property type="match status" value="1"/>
</dbReference>
<dbReference type="SMART" id="SM00208">
    <property type="entry name" value="TNFR"/>
    <property type="match status" value="3"/>
</dbReference>
<feature type="repeat" description="TNFR-Cys" evidence="9">
    <location>
        <begin position="121"/>
        <end position="161"/>
    </location>
</feature>
<organism evidence="14 15">
    <name type="scientific">Gadus morhua</name>
    <name type="common">Atlantic cod</name>
    <dbReference type="NCBI Taxonomy" id="8049"/>
    <lineage>
        <taxon>Eukaryota</taxon>
        <taxon>Metazoa</taxon>
        <taxon>Chordata</taxon>
        <taxon>Craniata</taxon>
        <taxon>Vertebrata</taxon>
        <taxon>Euteleostomi</taxon>
        <taxon>Actinopterygii</taxon>
        <taxon>Neopterygii</taxon>
        <taxon>Teleostei</taxon>
        <taxon>Neoteleostei</taxon>
        <taxon>Acanthomorphata</taxon>
        <taxon>Zeiogadaria</taxon>
        <taxon>Gadariae</taxon>
        <taxon>Gadiformes</taxon>
        <taxon>Gadoidei</taxon>
        <taxon>Gadidae</taxon>
        <taxon>Gadus</taxon>
    </lineage>
</organism>
<name>A0A8C5F3V6_GADMO</name>
<dbReference type="InterPro" id="IPR011029">
    <property type="entry name" value="DEATH-like_dom_sf"/>
</dbReference>
<dbReference type="GO" id="GO:0016020">
    <property type="term" value="C:membrane"/>
    <property type="evidence" value="ECO:0007669"/>
    <property type="project" value="UniProtKB-SubCell"/>
</dbReference>
<feature type="compositionally biased region" description="Polar residues" evidence="10">
    <location>
        <begin position="159"/>
        <end position="169"/>
    </location>
</feature>
<sequence length="359" mass="39791">MNKGILSKACVCVFFSVALPLCAALPTPPPGTNPKAELLRQGSCPEGLYPSASLCCLNCPAGEHQVSPCSSDRGSSVCSECPMGTFTEHSNHLRTCLTCTRCRPDQEEVQPCSPTNNTVCRCKSGYFCAHDQACEVCQRCRSCNDGETRVKSCTAHSNSECAKTSTPGTPTEGRSPDSGSAPLGKRHINPLIFIFSWFYIHPAILYWGLNTSSDTLYWGLNTSSCTLYFVMNTSSCTLYWVQKTSNIFTLLCSGEKSLKLCFEYFHVDMDSKVHKRFFRSLDLSDNAINDANNEDRVYELLDVWLQREGQEAKLHHLLQKLRDLDQNRTADSIVEKAIANGHYERGGISHPSYSGKSDE</sequence>
<dbReference type="GO" id="GO:0007165">
    <property type="term" value="P:signal transduction"/>
    <property type="evidence" value="ECO:0007669"/>
    <property type="project" value="InterPro"/>
</dbReference>
<dbReference type="AlphaFoldDB" id="A0A8C5F3V6"/>
<evidence type="ECO:0000256" key="8">
    <source>
        <dbReference type="ARBA" id="ARBA00023180"/>
    </source>
</evidence>
<evidence type="ECO:0000256" key="6">
    <source>
        <dbReference type="ARBA" id="ARBA00023157"/>
    </source>
</evidence>
<evidence type="ECO:0000313" key="15">
    <source>
        <dbReference type="Proteomes" id="UP000694546"/>
    </source>
</evidence>
<feature type="disulfide bond" evidence="9">
    <location>
        <begin position="140"/>
        <end position="153"/>
    </location>
</feature>
<accession>A0A8C5F3V6</accession>
<reference evidence="14" key="2">
    <citation type="submission" date="2025-09" db="UniProtKB">
        <authorList>
            <consortium name="Ensembl"/>
        </authorList>
    </citation>
    <scope>IDENTIFICATION</scope>
</reference>
<proteinExistence type="predicted"/>
<keyword evidence="15" id="KW-1185">Reference proteome</keyword>
<dbReference type="Pfam" id="PF00531">
    <property type="entry name" value="Death"/>
    <property type="match status" value="1"/>
</dbReference>
<dbReference type="Proteomes" id="UP000694546">
    <property type="component" value="Chromosome 11"/>
</dbReference>
<feature type="signal peptide" evidence="11">
    <location>
        <begin position="1"/>
        <end position="24"/>
    </location>
</feature>
<evidence type="ECO:0000259" key="13">
    <source>
        <dbReference type="PROSITE" id="PS50050"/>
    </source>
</evidence>
<evidence type="ECO:0000256" key="11">
    <source>
        <dbReference type="SAM" id="SignalP"/>
    </source>
</evidence>
<feature type="disulfide bond" evidence="9">
    <location>
        <begin position="122"/>
        <end position="137"/>
    </location>
</feature>
<feature type="domain" description="Death" evidence="12">
    <location>
        <begin position="275"/>
        <end position="337"/>
    </location>
</feature>
<feature type="disulfide bond" evidence="9">
    <location>
        <begin position="143"/>
        <end position="161"/>
    </location>
</feature>
<comment type="caution">
    <text evidence="9">Lacks conserved residue(s) required for the propagation of feature annotation.</text>
</comment>
<dbReference type="InterPro" id="IPR001368">
    <property type="entry name" value="TNFR/NGFR_Cys_rich_reg"/>
</dbReference>
<evidence type="ECO:0000256" key="4">
    <source>
        <dbReference type="ARBA" id="ARBA00022737"/>
    </source>
</evidence>
<comment type="subcellular location">
    <subcellularLocation>
        <location evidence="1">Membrane</location>
    </subcellularLocation>
</comment>
<keyword evidence="8" id="KW-0325">Glycoprotein</keyword>
<dbReference type="Pfam" id="PF00020">
    <property type="entry name" value="TNFR_c6"/>
    <property type="match status" value="2"/>
</dbReference>
<feature type="repeat" description="TNFR-Cys" evidence="9">
    <location>
        <begin position="43"/>
        <end position="78"/>
    </location>
</feature>
<keyword evidence="3 11" id="KW-0732">Signal</keyword>
<dbReference type="PANTHER" id="PTHR46330:SF6">
    <property type="entry name" value="HEMATOPOIETIC DEATH RECEPTOR-RELATED"/>
    <property type="match status" value="1"/>
</dbReference>
<feature type="repeat" description="TNFR-Cys" evidence="9">
    <location>
        <begin position="80"/>
        <end position="120"/>
    </location>
</feature>
<dbReference type="Gene3D" id="1.10.533.10">
    <property type="entry name" value="Death Domain, Fas"/>
    <property type="match status" value="1"/>
</dbReference>
<dbReference type="PROSITE" id="PS00652">
    <property type="entry name" value="TNFR_NGFR_1"/>
    <property type="match status" value="2"/>
</dbReference>
<evidence type="ECO:0000256" key="3">
    <source>
        <dbReference type="ARBA" id="ARBA00022729"/>
    </source>
</evidence>
<dbReference type="InterPro" id="IPR052491">
    <property type="entry name" value="TNFRSF10"/>
</dbReference>
<evidence type="ECO:0000259" key="12">
    <source>
        <dbReference type="PROSITE" id="PS50017"/>
    </source>
</evidence>